<dbReference type="Proteomes" id="UP000600080">
    <property type="component" value="Unassembled WGS sequence"/>
</dbReference>
<feature type="compositionally biased region" description="Low complexity" evidence="1">
    <location>
        <begin position="28"/>
        <end position="39"/>
    </location>
</feature>
<evidence type="ECO:0000313" key="3">
    <source>
        <dbReference type="EMBL" id="GGN45465.1"/>
    </source>
</evidence>
<gene>
    <name evidence="3" type="ORF">GCM10012285_29130</name>
</gene>
<organism evidence="3 4">
    <name type="scientific">Streptomyces kronopolitis</name>
    <dbReference type="NCBI Taxonomy" id="1612435"/>
    <lineage>
        <taxon>Bacteria</taxon>
        <taxon>Bacillati</taxon>
        <taxon>Actinomycetota</taxon>
        <taxon>Actinomycetes</taxon>
        <taxon>Kitasatosporales</taxon>
        <taxon>Streptomycetaceae</taxon>
        <taxon>Streptomyces</taxon>
    </lineage>
</organism>
<name>A0ABQ2JDP8_9ACTN</name>
<comment type="caution">
    <text evidence="3">The sequence shown here is derived from an EMBL/GenBank/DDBJ whole genome shotgun (WGS) entry which is preliminary data.</text>
</comment>
<evidence type="ECO:0000256" key="2">
    <source>
        <dbReference type="SAM" id="SignalP"/>
    </source>
</evidence>
<dbReference type="EMBL" id="BMND01000010">
    <property type="protein sequence ID" value="GGN45465.1"/>
    <property type="molecule type" value="Genomic_DNA"/>
</dbReference>
<feature type="chain" id="PRO_5046737872" description="Secreted protein" evidence="2">
    <location>
        <begin position="27"/>
        <end position="137"/>
    </location>
</feature>
<proteinExistence type="predicted"/>
<dbReference type="GeneID" id="301548674"/>
<feature type="region of interest" description="Disordered" evidence="1">
    <location>
        <begin position="28"/>
        <end position="49"/>
    </location>
</feature>
<feature type="signal peptide" evidence="2">
    <location>
        <begin position="1"/>
        <end position="26"/>
    </location>
</feature>
<sequence length="137" mass="14414">MRTRNLALSSVAACTALLGVVGTAAAADSSSTPAPSASAKHGAGDGSRALCKRAPKIDKRLTKALHRLQGNAGVRGSVARLEKRVAKAKAAGHNEVETFLSHKLTHRKSLIPTLQQRQKDLAKVASWCRTQHNTASS</sequence>
<evidence type="ECO:0008006" key="5">
    <source>
        <dbReference type="Google" id="ProtNLM"/>
    </source>
</evidence>
<evidence type="ECO:0000256" key="1">
    <source>
        <dbReference type="SAM" id="MobiDB-lite"/>
    </source>
</evidence>
<protein>
    <recommendedName>
        <fullName evidence="5">Secreted protein</fullName>
    </recommendedName>
</protein>
<evidence type="ECO:0000313" key="4">
    <source>
        <dbReference type="Proteomes" id="UP000600080"/>
    </source>
</evidence>
<dbReference type="RefSeq" id="WP_189098061.1">
    <property type="nucleotide sequence ID" value="NZ_BMND01000010.1"/>
</dbReference>
<accession>A0ABQ2JDP8</accession>
<reference evidence="4" key="1">
    <citation type="journal article" date="2019" name="Int. J. Syst. Evol. Microbiol.">
        <title>The Global Catalogue of Microorganisms (GCM) 10K type strain sequencing project: providing services to taxonomists for standard genome sequencing and annotation.</title>
        <authorList>
            <consortium name="The Broad Institute Genomics Platform"/>
            <consortium name="The Broad Institute Genome Sequencing Center for Infectious Disease"/>
            <person name="Wu L."/>
            <person name="Ma J."/>
        </authorList>
    </citation>
    <scope>NUCLEOTIDE SEQUENCE [LARGE SCALE GENOMIC DNA]</scope>
    <source>
        <strain evidence="4">CGMCC 4.7323</strain>
    </source>
</reference>
<keyword evidence="4" id="KW-1185">Reference proteome</keyword>
<keyword evidence="2" id="KW-0732">Signal</keyword>